<protein>
    <submittedName>
        <fullName evidence="2">Uncharacterized protein</fullName>
    </submittedName>
</protein>
<accession>A0A6L5XDW8</accession>
<evidence type="ECO:0000313" key="2">
    <source>
        <dbReference type="EMBL" id="MSS17885.1"/>
    </source>
</evidence>
<name>A0A6L5XDW8_9BACT</name>
<dbReference type="EMBL" id="VULT01000013">
    <property type="protein sequence ID" value="MSS17885.1"/>
    <property type="molecule type" value="Genomic_DNA"/>
</dbReference>
<evidence type="ECO:0000313" key="3">
    <source>
        <dbReference type="Proteomes" id="UP000483362"/>
    </source>
</evidence>
<feature type="signal peptide" evidence="1">
    <location>
        <begin position="1"/>
        <end position="20"/>
    </location>
</feature>
<dbReference type="Gene3D" id="3.40.630.40">
    <property type="entry name" value="Zn-dependent exopeptidases"/>
    <property type="match status" value="1"/>
</dbReference>
<organism evidence="2 3">
    <name type="scientific">Sodaliphilus pleomorphus</name>
    <dbReference type="NCBI Taxonomy" id="2606626"/>
    <lineage>
        <taxon>Bacteria</taxon>
        <taxon>Pseudomonadati</taxon>
        <taxon>Bacteroidota</taxon>
        <taxon>Bacteroidia</taxon>
        <taxon>Bacteroidales</taxon>
        <taxon>Muribaculaceae</taxon>
        <taxon>Sodaliphilus</taxon>
    </lineage>
</organism>
<dbReference type="AlphaFoldDB" id="A0A6L5XDW8"/>
<evidence type="ECO:0000256" key="1">
    <source>
        <dbReference type="SAM" id="SignalP"/>
    </source>
</evidence>
<proteinExistence type="predicted"/>
<dbReference type="Pfam" id="PF13620">
    <property type="entry name" value="CarboxypepD_reg"/>
    <property type="match status" value="1"/>
</dbReference>
<dbReference type="SUPFAM" id="SSF53187">
    <property type="entry name" value="Zn-dependent exopeptidases"/>
    <property type="match status" value="1"/>
</dbReference>
<comment type="caution">
    <text evidence="2">The sequence shown here is derived from an EMBL/GenBank/DDBJ whole genome shotgun (WGS) entry which is preliminary data.</text>
</comment>
<feature type="chain" id="PRO_5026783455" evidence="1">
    <location>
        <begin position="21"/>
        <end position="1237"/>
    </location>
</feature>
<keyword evidence="3" id="KW-1185">Reference proteome</keyword>
<dbReference type="SUPFAM" id="SSF49478">
    <property type="entry name" value="Cna protein B-type domain"/>
    <property type="match status" value="1"/>
</dbReference>
<dbReference type="Proteomes" id="UP000483362">
    <property type="component" value="Unassembled WGS sequence"/>
</dbReference>
<dbReference type="Gene3D" id="2.60.40.1120">
    <property type="entry name" value="Carboxypeptidase-like, regulatory domain"/>
    <property type="match status" value="1"/>
</dbReference>
<gene>
    <name evidence="2" type="ORF">FYJ29_08975</name>
</gene>
<dbReference type="RefSeq" id="WP_154328899.1">
    <property type="nucleotide sequence ID" value="NZ_CP045696.1"/>
</dbReference>
<keyword evidence="1" id="KW-0732">Signal</keyword>
<sequence>MKKFILLISAAIIAAGAMQAKTADELRVYLNPGHGSWGPNDRPMATIPYPNLPETGMPDTCGFYESNTNLWKILRMGKALENMGVKHENIMYSRVQNGPYPYTKDNYDPDEIYNRPLSAICREVDANNMDIFVSIHSNAASDGTTTNYPLFLYRGSDGENGDSVAGSRNMCLSTWGPHYMDELDPQSYYSRTSSNVRGDISFYGSSYTTTTSKGTFRGYLGVLRHGTPGFLMEGYFHTYQPARHRALNKDYCGQEGIRTARGVAAYFGLKGETTGYIMGTVKDLHEKIVNSLFHYAPNTNDQWLPINGAKVTLYKGSTAVKTYDVDTLYNGIFVFENLEPGTYTLRATASGYKEQGTYTESTVNDEYKDLVATSMGDYTVTANATTYAKLYLESQSYVPPTVTYENYPDPVQPAYLKLPDSFKFGEAKSGNLKMAGTVKRAIVRGDSTVILTNEGTTPHLYLVNNTTKSVVKELSTQGITAVDAENAGDYSALNDIAFTADGQLVGVNSVLCQYSDAQVDAGYKRGTVRFYKWASLDADPALWQTTQSSTNFYRAIMGRGLGVSGPADDCKLITTGTTTGTSTGSRMLVVSINDNVITSTVFTENTITNGNFSTIKNGVNKQLVVSPYNDGNFVIDGESCLPQEFTPAATNNTNSTINSILNDTTVGKAATGIQFFKYAKHALMVTPAVDGNNVIGLKLYNVDGGLDKATLLGTATIAAANAATLPVVASGAAVKGEDINLYLFADTTMYSFSTSDVEQPLAKGVFAYALSSTESNDSYKLTYSLTDASSDVNIVLTPANADEQPITIPMGSQEKGTYTCTVDKSQLALNVKYNWNVDVQNKAIPTVKTFFTSTNNTARGVAIDLNPESQQFGNIYISDPYGTKGIYFYAPDGTPMSTTPYITDVWNSNTASPFRLAVDPANSHVYSADWSDAHAGLWGFNPVTRDGVYNFFNGTTESSGRILNGDVVVGGGTTGASFFGTGNDTKLVTFVEDYPTGNNGQTLCLYNVGTDSTWNAAPSKTFPTVSKLMANTNVNIYADSLGMWVAQVRGSGNNGVNVPSFVYADYDDNVLFNSGNLDADTQDGSWGAGLVMSADRSKLAVCTGKPNINVYNITWTGNKPALALDYVITYPADARGQNILNQMAFDYAGNLYVANRYQSYGFTMPKDAQVVATPAAQRYYLINTVNTGVNDVTAAKTVKNVQYVNAAGMISNKPFEGVNIVITNYTDGTKSVKKVMK</sequence>
<reference evidence="2 3" key="1">
    <citation type="submission" date="2019-08" db="EMBL/GenBank/DDBJ databases">
        <title>In-depth cultivation of the pig gut microbiome towards novel bacterial diversity and tailored functional studies.</title>
        <authorList>
            <person name="Wylensek D."/>
            <person name="Hitch T.C.A."/>
            <person name="Clavel T."/>
        </authorList>
    </citation>
    <scope>NUCLEOTIDE SEQUENCE [LARGE SCALE GENOMIC DNA]</scope>
    <source>
        <strain evidence="2 3">Oil-RF-744-WCA-WT-10</strain>
    </source>
</reference>